<dbReference type="InterPro" id="IPR019302">
    <property type="entry name" value="CAP12/PCTIR_TIR_dom"/>
</dbReference>
<evidence type="ECO:0000313" key="3">
    <source>
        <dbReference type="EMBL" id="KAB0264188.1"/>
    </source>
</evidence>
<gene>
    <name evidence="3" type="ORF">FEZ63_24420</name>
</gene>
<name>A0A5N3P373_9HYPH</name>
<dbReference type="GO" id="GO:0050135">
    <property type="term" value="F:NADP+ nucleosidase activity"/>
    <property type="evidence" value="ECO:0007669"/>
    <property type="project" value="InterPro"/>
</dbReference>
<keyword evidence="4" id="KW-1185">Reference proteome</keyword>
<reference evidence="3 4" key="1">
    <citation type="journal article" date="2019" name="Microorganisms">
        <title>Genome Insights into the Novel Species Microvirga brassicacearum, a Rapeseed Endophyte with Biotechnological Potential.</title>
        <authorList>
            <person name="Jimenez-Gomez A."/>
            <person name="Saati-Santamaria Z."/>
            <person name="Igual J.M."/>
            <person name="Rivas R."/>
            <person name="Mateos P.F."/>
            <person name="Garcia-Fraile P."/>
        </authorList>
    </citation>
    <scope>NUCLEOTIDE SEQUENCE [LARGE SCALE GENOMIC DNA]</scope>
    <source>
        <strain evidence="3 4">CDVBN77</strain>
    </source>
</reference>
<evidence type="ECO:0000259" key="2">
    <source>
        <dbReference type="Pfam" id="PF10137"/>
    </source>
</evidence>
<accession>A0A5N3P373</accession>
<proteinExistence type="predicted"/>
<feature type="domain" description="CD-NTase-associated protein 12/Pycsar effector protein TIR" evidence="2">
    <location>
        <begin position="257"/>
        <end position="372"/>
    </location>
</feature>
<dbReference type="OrthoDB" id="5497289at2"/>
<dbReference type="AlphaFoldDB" id="A0A5N3P373"/>
<dbReference type="Proteomes" id="UP000325684">
    <property type="component" value="Unassembled WGS sequence"/>
</dbReference>
<evidence type="ECO:0000256" key="1">
    <source>
        <dbReference type="SAM" id="MobiDB-lite"/>
    </source>
</evidence>
<feature type="compositionally biased region" description="Basic and acidic residues" evidence="1">
    <location>
        <begin position="17"/>
        <end position="31"/>
    </location>
</feature>
<dbReference type="RefSeq" id="WP_150949989.1">
    <property type="nucleotide sequence ID" value="NZ_VCMV01000079.1"/>
</dbReference>
<sequence length="406" mass="44475">MAKAETRPNGEGASRTSRKEAAKKSEEETVLSKRSYLRQTDVPIASLDEAIRVPLVIFDQYAGKPTAPFNVAKALNVDPKGSQLRVLSGAAIAFGLIEGGAQASTISVTDLARRIIRPKVDGEDLTARREAVLKPRIFGDFLRNYDGNVFPRQDLAINVLEDMGGVPRSKTEEVLERMSDSARSVGFIEELKGKYYVRIDSASHAHTDVKTDEPLEYADGETTIEEPSLRVIAPPPMNQPKGAALTAAVVDDQRRRRVFVTHGKDRALVDPIKKLLEYGELEPVVSVERQTVSKPVPEKVMDDMRRCGAAIIHVDADKIVAGADGVEHVVLNPNVLIEIGAAMAFYGRRFILLVKDGVKLPSNLQGLYEVRYPGDTLDAASTIKLLEAMKDIKNYSLPSDSDNEGD</sequence>
<organism evidence="3 4">
    <name type="scientific">Microvirga brassicacearum</name>
    <dbReference type="NCBI Taxonomy" id="2580413"/>
    <lineage>
        <taxon>Bacteria</taxon>
        <taxon>Pseudomonadati</taxon>
        <taxon>Pseudomonadota</taxon>
        <taxon>Alphaproteobacteria</taxon>
        <taxon>Hyphomicrobiales</taxon>
        <taxon>Methylobacteriaceae</taxon>
        <taxon>Microvirga</taxon>
    </lineage>
</organism>
<feature type="region of interest" description="Disordered" evidence="1">
    <location>
        <begin position="1"/>
        <end position="32"/>
    </location>
</feature>
<dbReference type="EMBL" id="VCMV01000079">
    <property type="protein sequence ID" value="KAB0264188.1"/>
    <property type="molecule type" value="Genomic_DNA"/>
</dbReference>
<dbReference type="Pfam" id="PF10137">
    <property type="entry name" value="CAP12-PCTIR_TIR"/>
    <property type="match status" value="1"/>
</dbReference>
<comment type="caution">
    <text evidence="3">The sequence shown here is derived from an EMBL/GenBank/DDBJ whole genome shotgun (WGS) entry which is preliminary data.</text>
</comment>
<protein>
    <recommendedName>
        <fullName evidence="2">CD-NTase-associated protein 12/Pycsar effector protein TIR domain-containing protein</fullName>
    </recommendedName>
</protein>
<evidence type="ECO:0000313" key="4">
    <source>
        <dbReference type="Proteomes" id="UP000325684"/>
    </source>
</evidence>